<dbReference type="RefSeq" id="WP_270042067.1">
    <property type="nucleotide sequence ID" value="NZ_JAPDOD010000021.1"/>
</dbReference>
<gene>
    <name evidence="1" type="ORF">OM076_21315</name>
</gene>
<dbReference type="SUPFAM" id="SSF88874">
    <property type="entry name" value="Receptor-binding domain of short tail fibre protein gp12"/>
    <property type="match status" value="1"/>
</dbReference>
<name>A0A9X3S2Y8_9ACTN</name>
<reference evidence="1" key="1">
    <citation type="submission" date="2022-10" db="EMBL/GenBank/DDBJ databases">
        <title>The WGS of Solirubrobacter ginsenosidimutans DSM 21036.</title>
        <authorList>
            <person name="Jiang Z."/>
        </authorList>
    </citation>
    <scope>NUCLEOTIDE SEQUENCE</scope>
    <source>
        <strain evidence="1">DSM 21036</strain>
    </source>
</reference>
<dbReference type="CDD" id="cd22641">
    <property type="entry name" value="C24-like"/>
    <property type="match status" value="1"/>
</dbReference>
<dbReference type="Proteomes" id="UP001149140">
    <property type="component" value="Unassembled WGS sequence"/>
</dbReference>
<accession>A0A9X3S2Y8</accession>
<sequence length="529" mass="55006">MAITLLGELRRGRENTLTLRAPAATRVELSLAALFARPDEQADLLVTAEGWQATYDSARAAWRLTATRERSLEATIAGLRPSVSAGRPLVTALVTAAGQVTRTTVELTVRPSATPHSSLAAVLDAQLGARRAGGELGVAVVPVSRRADAPERGDLVLRVFNRHAAPLVADDEAWGASPPRLTLSFASAGEAPGHDAVTTPGQLDDLEVVVERGSGWTIVKRAFGPEWDLVPAAGNHRVLEPRAFVEFGIRRLATGFAAGPAQAELRACGFPGHDDHGWSFVVEKRCAPMRIVEALSGSVDGADASLSWKVEHASLVQLSGVGAVDPEASGYEVTLPGDTTFVLTAYDALLGRVQTSTLTLTAPTVVPAQLPPGAILAWHGATVPEGYAPCDGTHPDAPDLHGRFIVGAGTAAPGTSGGEDGHTHTFAAGTATVTAGSGGAHHHDPPGGWASVRASTRADDKTFEFADAQGFEQFAAKDEGAHEHPAGELGFTVTEVGAADPPAPRPPWHAVTYIMKLPGSRSGTSGDRP</sequence>
<evidence type="ECO:0000313" key="2">
    <source>
        <dbReference type="Proteomes" id="UP001149140"/>
    </source>
</evidence>
<organism evidence="1 2">
    <name type="scientific">Solirubrobacter ginsenosidimutans</name>
    <dbReference type="NCBI Taxonomy" id="490573"/>
    <lineage>
        <taxon>Bacteria</taxon>
        <taxon>Bacillati</taxon>
        <taxon>Actinomycetota</taxon>
        <taxon>Thermoleophilia</taxon>
        <taxon>Solirubrobacterales</taxon>
        <taxon>Solirubrobacteraceae</taxon>
        <taxon>Solirubrobacter</taxon>
    </lineage>
</organism>
<comment type="caution">
    <text evidence="1">The sequence shown here is derived from an EMBL/GenBank/DDBJ whole genome shotgun (WGS) entry which is preliminary data.</text>
</comment>
<protein>
    <submittedName>
        <fullName evidence="1">Phage tail protein</fullName>
    </submittedName>
</protein>
<evidence type="ECO:0000313" key="1">
    <source>
        <dbReference type="EMBL" id="MDA0162827.1"/>
    </source>
</evidence>
<proteinExistence type="predicted"/>
<dbReference type="AlphaFoldDB" id="A0A9X3S2Y8"/>
<dbReference type="EMBL" id="JAPDOD010000021">
    <property type="protein sequence ID" value="MDA0162827.1"/>
    <property type="molecule type" value="Genomic_DNA"/>
</dbReference>
<keyword evidence="2" id="KW-1185">Reference proteome</keyword>